<dbReference type="PROSITE" id="PS01186">
    <property type="entry name" value="EGF_2"/>
    <property type="match status" value="1"/>
</dbReference>
<dbReference type="PROSITE" id="PS00022">
    <property type="entry name" value="EGF_1"/>
    <property type="match status" value="1"/>
</dbReference>
<keyword evidence="1" id="KW-0732">Signal</keyword>
<evidence type="ECO:0000259" key="3">
    <source>
        <dbReference type="PROSITE" id="PS01186"/>
    </source>
</evidence>
<accession>A0A1Y1V9W1</accession>
<gene>
    <name evidence="4" type="ORF">BCR36DRAFT_397449</name>
</gene>
<dbReference type="PANTHER" id="PTHR11319">
    <property type="entry name" value="G PROTEIN-COUPLED RECEPTOR-RELATED"/>
    <property type="match status" value="1"/>
</dbReference>
<dbReference type="AlphaFoldDB" id="A0A1Y1V9W1"/>
<dbReference type="EMBL" id="MCFH01000020">
    <property type="protein sequence ID" value="ORX50769.1"/>
    <property type="molecule type" value="Genomic_DNA"/>
</dbReference>
<sequence>MFKCKDILFIILFIYFFVSKAYAIEYKVKFNDTNFNNIKDFVNGIQNITVQSNITFIGNTNGTIFDFGKVPRGRLIFSYPSRGYTVKIENIIFENYSSTGLYDVEMMIINVYSDNYYFILNNCTFQNNYYRVIRIDTAINKWTHTHPSVIINNCNFYNNIEGVLKEIRYVINYSEDLYKTLYIQINNSTFINNKGLFVLQYGRLEINNCYFNEVEKNSMDNHEVVFIGNFNSHDDVFINNSKFEDIKIESLYPLINGENLNLRVENTSFLNCKSATGYLFHLKNKESLYKDQTIYFKNNTFQDSISIFHGDYNKIIIEDSIFKDTIYKNSLPAISDSKGSRFIISNTQFFNLSLSSSLFKEDSFYSLNKIKLTDITTNYIAVFQFFQNNVNIENMEVENIQCVGDTDRTSFLLYDSGEDKKTININNVSIKNSISNGPFIKIKGDISEINMNNVNIKSVRSYGSIIKDLSTKSIISISNSNFNENRNLNKLECGSIHFSNNLLLSIENSEFSNNHCQSNGGAICIDEIVSMDLNLISNIFSDNKSLNGGALYLKDSNNTISNNLSNIQIKNNIFRNNVVENFGGAIYSEYSNLYLAKTENNSIIYNSAGIIGGGIYSPFSINKNLFDINSFEIGNNTISGYINDYASKPSYITLNKKLDIKNKELRPGDYLPLIFTLYDEFDQLYNDIIKYYSMLSLNLDLVEINSQGINILACDKYQIKMYKNGILSCEIPVCKDTCPISSTAICRPYINEFVNNKENNICECLSGWEGEYCEKKKLVNFG</sequence>
<dbReference type="OrthoDB" id="2157280at2759"/>
<name>A0A1Y1V9W1_9FUNG</name>
<reference evidence="4 5" key="1">
    <citation type="submission" date="2016-08" db="EMBL/GenBank/DDBJ databases">
        <title>Genomes of anaerobic fungi encode conserved fungal cellulosomes for biomass hydrolysis.</title>
        <authorList>
            <consortium name="DOE Joint Genome Institute"/>
            <person name="Haitjema C.H."/>
            <person name="Gilmore S.P."/>
            <person name="Henske J.K."/>
            <person name="Solomon K.V."/>
            <person name="De Groot R."/>
            <person name="Kuo A."/>
            <person name="Mondo S.J."/>
            <person name="Salamov A.A."/>
            <person name="Labutti K."/>
            <person name="Zhao Z."/>
            <person name="Chiniquy J."/>
            <person name="Barry K."/>
            <person name="Brewer H.M."/>
            <person name="Purvine S.O."/>
            <person name="Wright A.T."/>
            <person name="Boxma B."/>
            <person name="Van Alen T."/>
            <person name="Hackstein J.H."/>
            <person name="Baker S.E."/>
            <person name="Grigoriev I.V."/>
            <person name="O'Malley M.A."/>
        </authorList>
    </citation>
    <scope>NUCLEOTIDE SEQUENCE [LARGE SCALE GENOMIC DNA]</scope>
    <source>
        <strain evidence="5">finn</strain>
    </source>
</reference>
<dbReference type="SMART" id="SM00710">
    <property type="entry name" value="PbH1"/>
    <property type="match status" value="6"/>
</dbReference>
<dbReference type="Proteomes" id="UP000193719">
    <property type="component" value="Unassembled WGS sequence"/>
</dbReference>
<dbReference type="InterPro" id="IPR006626">
    <property type="entry name" value="PbH1"/>
</dbReference>
<evidence type="ECO:0000256" key="1">
    <source>
        <dbReference type="SAM" id="SignalP"/>
    </source>
</evidence>
<protein>
    <recommendedName>
        <fullName evidence="2 3">EGF-like domain-containing protein</fullName>
    </recommendedName>
</protein>
<evidence type="ECO:0000259" key="2">
    <source>
        <dbReference type="PROSITE" id="PS00022"/>
    </source>
</evidence>
<evidence type="ECO:0000313" key="5">
    <source>
        <dbReference type="Proteomes" id="UP000193719"/>
    </source>
</evidence>
<keyword evidence="5" id="KW-1185">Reference proteome</keyword>
<evidence type="ECO:0000313" key="4">
    <source>
        <dbReference type="EMBL" id="ORX50769.1"/>
    </source>
</evidence>
<comment type="caution">
    <text evidence="4">The sequence shown here is derived from an EMBL/GenBank/DDBJ whole genome shotgun (WGS) entry which is preliminary data.</text>
</comment>
<organism evidence="4 5">
    <name type="scientific">Piromyces finnis</name>
    <dbReference type="NCBI Taxonomy" id="1754191"/>
    <lineage>
        <taxon>Eukaryota</taxon>
        <taxon>Fungi</taxon>
        <taxon>Fungi incertae sedis</taxon>
        <taxon>Chytridiomycota</taxon>
        <taxon>Chytridiomycota incertae sedis</taxon>
        <taxon>Neocallimastigomycetes</taxon>
        <taxon>Neocallimastigales</taxon>
        <taxon>Neocallimastigaceae</taxon>
        <taxon>Piromyces</taxon>
    </lineage>
</organism>
<reference evidence="4 5" key="2">
    <citation type="submission" date="2016-08" db="EMBL/GenBank/DDBJ databases">
        <title>Pervasive Adenine N6-methylation of Active Genes in Fungi.</title>
        <authorList>
            <consortium name="DOE Joint Genome Institute"/>
            <person name="Mondo S.J."/>
            <person name="Dannebaum R.O."/>
            <person name="Kuo R.C."/>
            <person name="Labutti K."/>
            <person name="Haridas S."/>
            <person name="Kuo A."/>
            <person name="Salamov A."/>
            <person name="Ahrendt S.R."/>
            <person name="Lipzen A."/>
            <person name="Sullivan W."/>
            <person name="Andreopoulos W.B."/>
            <person name="Clum A."/>
            <person name="Lindquist E."/>
            <person name="Daum C."/>
            <person name="Ramamoorthy G.K."/>
            <person name="Gryganskyi A."/>
            <person name="Culley D."/>
            <person name="Magnuson J.K."/>
            <person name="James T.Y."/>
            <person name="O'Malley M.A."/>
            <person name="Stajich J.E."/>
            <person name="Spatafora J.W."/>
            <person name="Visel A."/>
            <person name="Grigoriev I.V."/>
        </authorList>
    </citation>
    <scope>NUCLEOTIDE SEQUENCE [LARGE SCALE GENOMIC DNA]</scope>
    <source>
        <strain evidence="5">finn</strain>
    </source>
</reference>
<feature type="signal peptide" evidence="1">
    <location>
        <begin position="1"/>
        <end position="23"/>
    </location>
</feature>
<dbReference type="PANTHER" id="PTHR11319:SF35">
    <property type="entry name" value="OUTER MEMBRANE PROTEIN PMPC-RELATED"/>
    <property type="match status" value="1"/>
</dbReference>
<dbReference type="InterPro" id="IPR000742">
    <property type="entry name" value="EGF"/>
</dbReference>
<proteinExistence type="predicted"/>
<feature type="domain" description="EGF-like" evidence="2 3">
    <location>
        <begin position="762"/>
        <end position="773"/>
    </location>
</feature>
<feature type="chain" id="PRO_5013367743" description="EGF-like domain-containing protein" evidence="1">
    <location>
        <begin position="24"/>
        <end position="782"/>
    </location>
</feature>